<reference evidence="2 3" key="1">
    <citation type="submission" date="2019-03" db="EMBL/GenBank/DDBJ databases">
        <title>Luteimonas zhaokaii sp.nov., isolated from the rectal contents of Plateau pika in Yushu, Qinghai Province, China.</title>
        <authorList>
            <person name="Zhang G."/>
        </authorList>
    </citation>
    <scope>NUCLEOTIDE SEQUENCE [LARGE SCALE GENOMIC DNA]</scope>
    <source>
        <strain evidence="2 3">B9</strain>
    </source>
</reference>
<proteinExistence type="predicted"/>
<organism evidence="2 3">
    <name type="scientific">Luteimonas aestuarii</name>
    <dbReference type="NCBI Taxonomy" id="453837"/>
    <lineage>
        <taxon>Bacteria</taxon>
        <taxon>Pseudomonadati</taxon>
        <taxon>Pseudomonadota</taxon>
        <taxon>Gammaproteobacteria</taxon>
        <taxon>Lysobacterales</taxon>
        <taxon>Lysobacteraceae</taxon>
        <taxon>Luteimonas</taxon>
    </lineage>
</organism>
<dbReference type="OrthoDB" id="6058813at2"/>
<protein>
    <submittedName>
        <fullName evidence="2">Uncharacterized protein</fullName>
    </submittedName>
</protein>
<dbReference type="EMBL" id="SMTF01000011">
    <property type="protein sequence ID" value="TDK22996.1"/>
    <property type="molecule type" value="Genomic_DNA"/>
</dbReference>
<feature type="signal peptide" evidence="1">
    <location>
        <begin position="1"/>
        <end position="19"/>
    </location>
</feature>
<feature type="chain" id="PRO_5020330226" evidence="1">
    <location>
        <begin position="20"/>
        <end position="92"/>
    </location>
</feature>
<dbReference type="RefSeq" id="WP_133322607.1">
    <property type="nucleotide sequence ID" value="NZ_SMTF01000011.1"/>
</dbReference>
<dbReference type="AlphaFoldDB" id="A0A4R5TSC7"/>
<dbReference type="Proteomes" id="UP000294796">
    <property type="component" value="Unassembled WGS sequence"/>
</dbReference>
<evidence type="ECO:0000313" key="3">
    <source>
        <dbReference type="Proteomes" id="UP000294796"/>
    </source>
</evidence>
<accession>A0A4R5TSC7</accession>
<sequence length="92" mass="9420">MRTLLVTSIAAIAILAAAAATSVASQPAPATFEQCAMLLPQGKIYTFEITGSVDTTAQAATLSGELSVSDGTQVDRSDESAAFGQCVARLLR</sequence>
<evidence type="ECO:0000313" key="2">
    <source>
        <dbReference type="EMBL" id="TDK22996.1"/>
    </source>
</evidence>
<keyword evidence="1" id="KW-0732">Signal</keyword>
<name>A0A4R5TSC7_9GAMM</name>
<keyword evidence="3" id="KW-1185">Reference proteome</keyword>
<gene>
    <name evidence="2" type="ORF">E2F46_12655</name>
</gene>
<comment type="caution">
    <text evidence="2">The sequence shown here is derived from an EMBL/GenBank/DDBJ whole genome shotgun (WGS) entry which is preliminary data.</text>
</comment>
<evidence type="ECO:0000256" key="1">
    <source>
        <dbReference type="SAM" id="SignalP"/>
    </source>
</evidence>